<dbReference type="OrthoDB" id="240216at2759"/>
<accession>A0A9W7GIB0</accession>
<comment type="similarity">
    <text evidence="1">Belongs to the carnitine/choline acetyltransferase family.</text>
</comment>
<proteinExistence type="inferred from homology"/>
<comment type="caution">
    <text evidence="6">The sequence shown here is derived from an EMBL/GenBank/DDBJ whole genome shotgun (WGS) entry which is preliminary data.</text>
</comment>
<dbReference type="AlphaFoldDB" id="A0A9W7GIB0"/>
<dbReference type="PANTHER" id="PTHR22589:SF16">
    <property type="entry name" value="CARNITINE O-PALMITOYLTRANSFERASE 2, MITOCHONDRIAL"/>
    <property type="match status" value="1"/>
</dbReference>
<dbReference type="Pfam" id="PF00755">
    <property type="entry name" value="Carn_acyltransf"/>
    <property type="match status" value="1"/>
</dbReference>
<dbReference type="GO" id="GO:0005739">
    <property type="term" value="C:mitochondrion"/>
    <property type="evidence" value="ECO:0007669"/>
    <property type="project" value="TreeGrafter"/>
</dbReference>
<dbReference type="InterPro" id="IPR039551">
    <property type="entry name" value="Cho/carn_acyl_trans"/>
</dbReference>
<evidence type="ECO:0000259" key="5">
    <source>
        <dbReference type="Pfam" id="PF00755"/>
    </source>
</evidence>
<protein>
    <recommendedName>
        <fullName evidence="5">Choline/carnitine acyltransferase domain-containing protein</fullName>
    </recommendedName>
</protein>
<dbReference type="EMBL" id="BRYA01001485">
    <property type="protein sequence ID" value="GMI44522.1"/>
    <property type="molecule type" value="Genomic_DNA"/>
</dbReference>
<keyword evidence="3" id="KW-0012">Acyltransferase</keyword>
<dbReference type="InterPro" id="IPR042231">
    <property type="entry name" value="Cho/carn_acyl_trans_2"/>
</dbReference>
<evidence type="ECO:0000313" key="6">
    <source>
        <dbReference type="EMBL" id="GMI44522.1"/>
    </source>
</evidence>
<dbReference type="Gene3D" id="3.30.559.70">
    <property type="entry name" value="Choline/Carnitine o-acyltransferase, domain 2"/>
    <property type="match status" value="1"/>
</dbReference>
<dbReference type="PANTHER" id="PTHR22589">
    <property type="entry name" value="CARNITINE O-ACYLTRANSFERASE"/>
    <property type="match status" value="1"/>
</dbReference>
<gene>
    <name evidence="6" type="ORF">TrCOL_g1510</name>
</gene>
<dbReference type="InterPro" id="IPR023213">
    <property type="entry name" value="CAT-like_dom_sf"/>
</dbReference>
<dbReference type="Gene3D" id="3.30.559.10">
    <property type="entry name" value="Chloramphenicol acetyltransferase-like domain"/>
    <property type="match status" value="1"/>
</dbReference>
<dbReference type="SUPFAM" id="SSF52777">
    <property type="entry name" value="CoA-dependent acyltransferases"/>
    <property type="match status" value="2"/>
</dbReference>
<keyword evidence="7" id="KW-1185">Reference proteome</keyword>
<dbReference type="GO" id="GO:0006635">
    <property type="term" value="P:fatty acid beta-oxidation"/>
    <property type="evidence" value="ECO:0007669"/>
    <property type="project" value="TreeGrafter"/>
</dbReference>
<evidence type="ECO:0000256" key="3">
    <source>
        <dbReference type="ARBA" id="ARBA00023315"/>
    </source>
</evidence>
<dbReference type="Proteomes" id="UP001165065">
    <property type="component" value="Unassembled WGS sequence"/>
</dbReference>
<name>A0A9W7GIB0_9STRA</name>
<keyword evidence="2" id="KW-0808">Transferase</keyword>
<reference evidence="7" key="1">
    <citation type="journal article" date="2023" name="Commun. Biol.">
        <title>Genome analysis of Parmales, the sister group of diatoms, reveals the evolutionary specialization of diatoms from phago-mixotrophs to photoautotrophs.</title>
        <authorList>
            <person name="Ban H."/>
            <person name="Sato S."/>
            <person name="Yoshikawa S."/>
            <person name="Yamada K."/>
            <person name="Nakamura Y."/>
            <person name="Ichinomiya M."/>
            <person name="Sato N."/>
            <person name="Blanc-Mathieu R."/>
            <person name="Endo H."/>
            <person name="Kuwata A."/>
            <person name="Ogata H."/>
        </authorList>
    </citation>
    <scope>NUCLEOTIDE SEQUENCE [LARGE SCALE GENOMIC DNA]</scope>
</reference>
<evidence type="ECO:0000256" key="2">
    <source>
        <dbReference type="ARBA" id="ARBA00022679"/>
    </source>
</evidence>
<organism evidence="6 7">
    <name type="scientific">Triparma columacea</name>
    <dbReference type="NCBI Taxonomy" id="722753"/>
    <lineage>
        <taxon>Eukaryota</taxon>
        <taxon>Sar</taxon>
        <taxon>Stramenopiles</taxon>
        <taxon>Ochrophyta</taxon>
        <taxon>Bolidophyceae</taxon>
        <taxon>Parmales</taxon>
        <taxon>Triparmaceae</taxon>
        <taxon>Triparma</taxon>
    </lineage>
</organism>
<dbReference type="GO" id="GO:0004095">
    <property type="term" value="F:carnitine O-palmitoyltransferase activity"/>
    <property type="evidence" value="ECO:0007669"/>
    <property type="project" value="TreeGrafter"/>
</dbReference>
<feature type="domain" description="Choline/carnitine acyltransferase" evidence="5">
    <location>
        <begin position="53"/>
        <end position="619"/>
    </location>
</feature>
<dbReference type="InterPro" id="IPR000542">
    <property type="entry name" value="Carn_acyl_trans"/>
</dbReference>
<evidence type="ECO:0000256" key="4">
    <source>
        <dbReference type="PIRSR" id="PIRSR600542-1"/>
    </source>
</evidence>
<evidence type="ECO:0000256" key="1">
    <source>
        <dbReference type="ARBA" id="ARBA00005232"/>
    </source>
</evidence>
<sequence length="629" mass="69681">MMYSVHTASRVGSRVTRQLYKRGGQIRGLSSASDVIVVPHDDMRGKYNQIERLPIPDFDETMARYKLGVDAMASLDGEMDGETRENDFKLMQDFIDTGKGKELWEAVVKIDQSNAEKGSYPHSYIESHWDDMYLGGRWSLPINSNPFYLLRGSKTCDAPSSYSNTGSIVSSMLRWGRKVRDYGLEADGGCMSSFPYMVGGCRVPGVGRDELRMNPNWGHIVVCFNNAFFRIEAACKATGRVYDGAYFSSKLKEIVERGEGGDEAFMGYGTGLGRDEWASLRGKAEGGDELSKSSIDCIDSAALVVCLDKEDRGMTEDMESERMLHGEDGGNRWYDKHCLVRLGSGRIGYNFEHSFSDGMVWNRMIEEVMDDVRGEGEGKVFKRLEEGIGGEEGGVERLEWGFGAEVEEELRKAKAEVEGNCGGCESSFLDFDMFGKGEIKKWKVSPDAALQMSYQLAYSHLHPSSPPVTYESCATRSFFRGRTETIRSLSVASASFVQTMREQGSSREARRDAFVKACGRHIELAKEAKGGMGVDRIFLAMRKAGGHPFFETETFKKSANFVLSTSNVTSTYLDRFGFGAVTGEGYGLGYLVHEDNVPINITAFGGGGTNTRAMKKAIKGGMVEIKDLF</sequence>
<feature type="active site" description="Proton acceptor" evidence="4">
    <location>
        <position position="353"/>
    </location>
</feature>
<evidence type="ECO:0000313" key="7">
    <source>
        <dbReference type="Proteomes" id="UP001165065"/>
    </source>
</evidence>